<gene>
    <name evidence="6" type="primary">hflX</name>
    <name evidence="11" type="ORF">CIAN88_13850</name>
</gene>
<dbReference type="InterPro" id="IPR042108">
    <property type="entry name" value="GTPase_HflX_N_sf"/>
</dbReference>
<comment type="function">
    <text evidence="6">GTPase that associates with the 50S ribosomal subunit and may have a role during protein synthesis or ribosome biogenesis.</text>
</comment>
<dbReference type="GO" id="GO:0005737">
    <property type="term" value="C:cytoplasm"/>
    <property type="evidence" value="ECO:0007669"/>
    <property type="project" value="UniProtKB-SubCell"/>
</dbReference>
<feature type="binding site" evidence="7">
    <location>
        <begin position="336"/>
        <end position="338"/>
    </location>
    <ligand>
        <name>GTP</name>
        <dbReference type="ChEBI" id="CHEBI:37565"/>
    </ligand>
</feature>
<comment type="subunit">
    <text evidence="6">Monomer. Associates with the 50S ribosomal subunit.</text>
</comment>
<feature type="binding site" evidence="7">
    <location>
        <begin position="195"/>
        <end position="202"/>
    </location>
    <ligand>
        <name>GTP</name>
        <dbReference type="ChEBI" id="CHEBI:37565"/>
    </ligand>
</feature>
<evidence type="ECO:0000256" key="1">
    <source>
        <dbReference type="ARBA" id="ARBA00022490"/>
    </source>
</evidence>
<evidence type="ECO:0000256" key="6">
    <source>
        <dbReference type="HAMAP-Rule" id="MF_00900"/>
    </source>
</evidence>
<dbReference type="EMBL" id="JQIF01000061">
    <property type="protein sequence ID" value="KGJ52582.1"/>
    <property type="molecule type" value="Genomic_DNA"/>
</dbReference>
<dbReference type="SUPFAM" id="SSF52540">
    <property type="entry name" value="P-loop containing nucleoside triphosphate hydrolases"/>
    <property type="match status" value="1"/>
</dbReference>
<evidence type="ECO:0000256" key="4">
    <source>
        <dbReference type="ARBA" id="ARBA00022842"/>
    </source>
</evidence>
<dbReference type="GO" id="GO:0046872">
    <property type="term" value="F:metal ion binding"/>
    <property type="evidence" value="ECO:0007669"/>
    <property type="project" value="UniProtKB-KW"/>
</dbReference>
<dbReference type="RefSeq" id="WP_044905980.1">
    <property type="nucleotide sequence ID" value="NZ_JQIF01000061.1"/>
</dbReference>
<protein>
    <recommendedName>
        <fullName evidence="6">GTPase HflX</fullName>
    </recommendedName>
    <alternativeName>
        <fullName evidence="6">GTP-binding protein HflX</fullName>
    </alternativeName>
</protein>
<dbReference type="InterPro" id="IPR030394">
    <property type="entry name" value="G_HFLX_dom"/>
</dbReference>
<dbReference type="CDD" id="cd01878">
    <property type="entry name" value="HflX"/>
    <property type="match status" value="1"/>
</dbReference>
<keyword evidence="3 6" id="KW-0547">Nucleotide-binding</keyword>
<keyword evidence="5 6" id="KW-0342">GTP-binding</keyword>
<dbReference type="PROSITE" id="PS51705">
    <property type="entry name" value="G_HFLX"/>
    <property type="match status" value="1"/>
</dbReference>
<keyword evidence="9" id="KW-0175">Coiled coil</keyword>
<dbReference type="Gene3D" id="3.40.50.11060">
    <property type="entry name" value="GTPase HflX, N-terminal domain"/>
    <property type="match status" value="1"/>
</dbReference>
<dbReference type="Pfam" id="PF13167">
    <property type="entry name" value="GTP-bdg_N"/>
    <property type="match status" value="1"/>
</dbReference>
<dbReference type="AlphaFoldDB" id="A0A099I5N1"/>
<dbReference type="Pfam" id="PF01926">
    <property type="entry name" value="MMR_HSR1"/>
    <property type="match status" value="1"/>
</dbReference>
<evidence type="ECO:0000259" key="10">
    <source>
        <dbReference type="PROSITE" id="PS51705"/>
    </source>
</evidence>
<dbReference type="Gene3D" id="6.10.250.2860">
    <property type="match status" value="1"/>
</dbReference>
<accession>A0A099I5N1</accession>
<keyword evidence="4 8" id="KW-0460">Magnesium</keyword>
<dbReference type="InterPro" id="IPR016496">
    <property type="entry name" value="GTPase_HflX"/>
</dbReference>
<comment type="cofactor">
    <cofactor evidence="8">
        <name>Mg(2+)</name>
        <dbReference type="ChEBI" id="CHEBI:18420"/>
    </cofactor>
</comment>
<sequence length="417" mass="47905">MQQVIIVLADTTEQAEKNEEFIELVQAADMEIKETFTQNLKSITLRTYIGTGKCEEIHAYLQEQEIQRVVFNHDLSPLQIRNLEEILQTPVMDRTELILAIFESRAVTRTARLQIECAQLKKLLPRLIGANTQLGRQSGSGKNKGAGEKQLELDRRRINARIQELQRELKKIEAQRFNQRRARQKSMLPLVSLVGYTNAGKSTIMNMLLEHSSPYEEDKKVLEKDMLFATLDTSIRHIDLPDGKSFLLSDTVGFVSDLPHDLVEAFHSTLEEVQYASLLVQVVDVSSEEYARQMEITQDTLQQIKAADIPMITVYNKCDQSGYQYPQVHAHDLYMSAKEKAGLQELLDLIHSHLYPDEKHVELHIPYQQTGIYSLLMKHAHVISRRDEEDGIHLDAVLSDTLYQKYRNYVICLKEEG</sequence>
<dbReference type="GO" id="GO:0003924">
    <property type="term" value="F:GTPase activity"/>
    <property type="evidence" value="ECO:0007669"/>
    <property type="project" value="UniProtKB-UniRule"/>
</dbReference>
<feature type="binding site" evidence="7">
    <location>
        <begin position="316"/>
        <end position="319"/>
    </location>
    <ligand>
        <name>GTP</name>
        <dbReference type="ChEBI" id="CHEBI:37565"/>
    </ligand>
</feature>
<feature type="binding site" evidence="8">
    <location>
        <position position="202"/>
    </location>
    <ligand>
        <name>Mg(2+)</name>
        <dbReference type="ChEBI" id="CHEBI:18420"/>
    </ligand>
</feature>
<feature type="binding site" evidence="7">
    <location>
        <begin position="250"/>
        <end position="253"/>
    </location>
    <ligand>
        <name>GTP</name>
        <dbReference type="ChEBI" id="CHEBI:37565"/>
    </ligand>
</feature>
<dbReference type="FunFam" id="3.40.50.11060:FF:000001">
    <property type="entry name" value="GTPase HflX"/>
    <property type="match status" value="1"/>
</dbReference>
<dbReference type="PANTHER" id="PTHR10229">
    <property type="entry name" value="GTP-BINDING PROTEIN HFLX"/>
    <property type="match status" value="1"/>
</dbReference>
<evidence type="ECO:0000313" key="12">
    <source>
        <dbReference type="Proteomes" id="UP000030008"/>
    </source>
</evidence>
<dbReference type="GO" id="GO:0005525">
    <property type="term" value="F:GTP binding"/>
    <property type="evidence" value="ECO:0007669"/>
    <property type="project" value="UniProtKB-UniRule"/>
</dbReference>
<comment type="subcellular location">
    <subcellularLocation>
        <location evidence="6">Cytoplasm</location>
    </subcellularLocation>
    <text evidence="6">May associate with membranes.</text>
</comment>
<keyword evidence="2 8" id="KW-0479">Metal-binding</keyword>
<feature type="domain" description="Hflx-type G" evidence="10">
    <location>
        <begin position="189"/>
        <end position="358"/>
    </location>
</feature>
<organism evidence="11 12">
    <name type="scientific">Clostridium innocuum</name>
    <dbReference type="NCBI Taxonomy" id="1522"/>
    <lineage>
        <taxon>Bacteria</taxon>
        <taxon>Bacillati</taxon>
        <taxon>Bacillota</taxon>
        <taxon>Clostridia</taxon>
        <taxon>Eubacteriales</taxon>
        <taxon>Clostridiaceae</taxon>
        <taxon>Clostridium</taxon>
    </lineage>
</organism>
<dbReference type="InterPro" id="IPR025121">
    <property type="entry name" value="GTPase_HflX_N"/>
</dbReference>
<feature type="binding site" evidence="8">
    <location>
        <position position="230"/>
    </location>
    <ligand>
        <name>Mg(2+)</name>
        <dbReference type="ChEBI" id="CHEBI:18420"/>
    </ligand>
</feature>
<dbReference type="PRINTS" id="PR00326">
    <property type="entry name" value="GTP1OBG"/>
</dbReference>
<dbReference type="InterPro" id="IPR006073">
    <property type="entry name" value="GTP-bd"/>
</dbReference>
<dbReference type="PIRSF" id="PIRSF006809">
    <property type="entry name" value="GTP-binding_hflX_prd"/>
    <property type="match status" value="1"/>
</dbReference>
<dbReference type="Pfam" id="PF16360">
    <property type="entry name" value="GTP-bdg_M"/>
    <property type="match status" value="1"/>
</dbReference>
<feature type="coiled-coil region" evidence="9">
    <location>
        <begin position="148"/>
        <end position="182"/>
    </location>
</feature>
<dbReference type="HAMAP" id="MF_00900">
    <property type="entry name" value="GTPase_HflX"/>
    <property type="match status" value="1"/>
</dbReference>
<keyword evidence="1 6" id="KW-0963">Cytoplasm</keyword>
<comment type="similarity">
    <text evidence="6">Belongs to the TRAFAC class OBG-HflX-like GTPase superfamily. HflX GTPase family.</text>
</comment>
<dbReference type="InterPro" id="IPR032305">
    <property type="entry name" value="GTP-bd_M"/>
</dbReference>
<dbReference type="Gene3D" id="3.40.50.300">
    <property type="entry name" value="P-loop containing nucleotide triphosphate hydrolases"/>
    <property type="match status" value="1"/>
</dbReference>
<dbReference type="InterPro" id="IPR027417">
    <property type="entry name" value="P-loop_NTPase"/>
</dbReference>
<reference evidence="11 12" key="1">
    <citation type="submission" date="2014-08" db="EMBL/GenBank/DDBJ databases">
        <title>Clostridium innocuum, an unnegligible vancomycin-resistant pathogen causing extra-intestinal infections.</title>
        <authorList>
            <person name="Feng Y."/>
            <person name="Chiu C.-H."/>
        </authorList>
    </citation>
    <scope>NUCLEOTIDE SEQUENCE [LARGE SCALE GENOMIC DNA]</scope>
    <source>
        <strain evidence="11 12">AN88</strain>
    </source>
</reference>
<proteinExistence type="inferred from homology"/>
<evidence type="ECO:0000256" key="9">
    <source>
        <dbReference type="SAM" id="Coils"/>
    </source>
</evidence>
<dbReference type="Proteomes" id="UP000030008">
    <property type="component" value="Unassembled WGS sequence"/>
</dbReference>
<name>A0A099I5N1_CLOIN</name>
<evidence type="ECO:0000256" key="7">
    <source>
        <dbReference type="PIRSR" id="PIRSR006809-1"/>
    </source>
</evidence>
<evidence type="ECO:0000256" key="5">
    <source>
        <dbReference type="ARBA" id="ARBA00023134"/>
    </source>
</evidence>
<feature type="binding site" evidence="7">
    <location>
        <begin position="228"/>
        <end position="232"/>
    </location>
    <ligand>
        <name>GTP</name>
        <dbReference type="ChEBI" id="CHEBI:37565"/>
    </ligand>
</feature>
<comment type="caution">
    <text evidence="11">The sequence shown here is derived from an EMBL/GenBank/DDBJ whole genome shotgun (WGS) entry which is preliminary data.</text>
</comment>
<evidence type="ECO:0000256" key="8">
    <source>
        <dbReference type="PIRSR" id="PIRSR006809-2"/>
    </source>
</evidence>
<evidence type="ECO:0000256" key="2">
    <source>
        <dbReference type="ARBA" id="ARBA00022723"/>
    </source>
</evidence>
<evidence type="ECO:0000313" key="11">
    <source>
        <dbReference type="EMBL" id="KGJ52582.1"/>
    </source>
</evidence>
<dbReference type="PANTHER" id="PTHR10229:SF4">
    <property type="entry name" value="GTPASE HFLX"/>
    <property type="match status" value="1"/>
</dbReference>
<evidence type="ECO:0000256" key="3">
    <source>
        <dbReference type="ARBA" id="ARBA00022741"/>
    </source>
</evidence>
<dbReference type="NCBIfam" id="TIGR03156">
    <property type="entry name" value="GTP_HflX"/>
    <property type="match status" value="1"/>
</dbReference>
<dbReference type="GO" id="GO:0043022">
    <property type="term" value="F:ribosome binding"/>
    <property type="evidence" value="ECO:0007669"/>
    <property type="project" value="TreeGrafter"/>
</dbReference>